<dbReference type="GO" id="GO:0016757">
    <property type="term" value="F:glycosyltransferase activity"/>
    <property type="evidence" value="ECO:0007669"/>
    <property type="project" value="UniProtKB-ARBA"/>
</dbReference>
<evidence type="ECO:0000313" key="3">
    <source>
        <dbReference type="Proteomes" id="UP001315686"/>
    </source>
</evidence>
<name>A0AAP2CLB9_9RHOB</name>
<dbReference type="Proteomes" id="UP001315686">
    <property type="component" value="Unassembled WGS sequence"/>
</dbReference>
<sequence>MNKPRIIHLVDDTTAGGVTRVLDHLLTAPALGALADHSLQVIDRKSTLPPRLKADVIVSHLAISWRLLPMLALLRLCHPKAALVHVEHSYTQGFVAENVPKQKRFYTLLRRAYALFDRVVAVSEAQGDWLVGSTAVKPGALQVICSCVDLSDFRAIEAPQGKPRVIGAIGRLDRQKGFDTLIKAFTRIPDPDISLHIFGEGEEEPALRALAKQDSRIHFRGFTDPIAAMEQVDAVAMPSRWEAYGIVAVEALSAQRQLLVNTQDGLQDHIPYGALAVPDDEVATWKQQIEMLTLTDPATLRPPQRSPSGFETQFARGWRELLDDILQGEACKVIGQKHA</sequence>
<dbReference type="SUPFAM" id="SSF53756">
    <property type="entry name" value="UDP-Glycosyltransferase/glycogen phosphorylase"/>
    <property type="match status" value="1"/>
</dbReference>
<reference evidence="2 3" key="1">
    <citation type="journal article" date="2021" name="Arch. Microbiol.">
        <title>Harenicola maris gen. nov., sp. nov. isolated from the Sea of Japan shallow sediments.</title>
        <authorList>
            <person name="Romanenko L.A."/>
            <person name="Kurilenko V.V."/>
            <person name="Chernysheva N.Y."/>
            <person name="Tekutyeva L.A."/>
            <person name="Velansky P.V."/>
            <person name="Svetashev V.I."/>
            <person name="Isaeva M.P."/>
        </authorList>
    </citation>
    <scope>NUCLEOTIDE SEQUENCE [LARGE SCALE GENOMIC DNA]</scope>
    <source>
        <strain evidence="2 3">KMM 3653</strain>
    </source>
</reference>
<dbReference type="InterPro" id="IPR028098">
    <property type="entry name" value="Glyco_trans_4-like_N"/>
</dbReference>
<dbReference type="EMBL" id="JADQAZ010000001">
    <property type="protein sequence ID" value="MBT0956542.1"/>
    <property type="molecule type" value="Genomic_DNA"/>
</dbReference>
<dbReference type="Gene3D" id="3.40.50.2000">
    <property type="entry name" value="Glycogen Phosphorylase B"/>
    <property type="match status" value="2"/>
</dbReference>
<dbReference type="PANTHER" id="PTHR12526">
    <property type="entry name" value="GLYCOSYLTRANSFERASE"/>
    <property type="match status" value="1"/>
</dbReference>
<feature type="domain" description="Glycosyltransferase subfamily 4-like N-terminal" evidence="1">
    <location>
        <begin position="51"/>
        <end position="151"/>
    </location>
</feature>
<dbReference type="Pfam" id="PF13439">
    <property type="entry name" value="Glyco_transf_4"/>
    <property type="match status" value="1"/>
</dbReference>
<gene>
    <name evidence="2" type="ORF">IV417_04020</name>
</gene>
<organism evidence="2 3">
    <name type="scientific">Harenicola maris</name>
    <dbReference type="NCBI Taxonomy" id="2841044"/>
    <lineage>
        <taxon>Bacteria</taxon>
        <taxon>Pseudomonadati</taxon>
        <taxon>Pseudomonadota</taxon>
        <taxon>Alphaproteobacteria</taxon>
        <taxon>Rhodobacterales</taxon>
        <taxon>Paracoccaceae</taxon>
        <taxon>Harenicola</taxon>
    </lineage>
</organism>
<evidence type="ECO:0000259" key="1">
    <source>
        <dbReference type="Pfam" id="PF13439"/>
    </source>
</evidence>
<protein>
    <submittedName>
        <fullName evidence="2">Glycosyltransferase</fullName>
    </submittedName>
</protein>
<keyword evidence="3" id="KW-1185">Reference proteome</keyword>
<dbReference type="PANTHER" id="PTHR12526:SF630">
    <property type="entry name" value="GLYCOSYLTRANSFERASE"/>
    <property type="match status" value="1"/>
</dbReference>
<proteinExistence type="predicted"/>
<accession>A0AAP2CLB9</accession>
<comment type="caution">
    <text evidence="2">The sequence shown here is derived from an EMBL/GenBank/DDBJ whole genome shotgun (WGS) entry which is preliminary data.</text>
</comment>
<dbReference type="RefSeq" id="WP_327792742.1">
    <property type="nucleotide sequence ID" value="NZ_JADQAZ010000001.1"/>
</dbReference>
<dbReference type="Pfam" id="PF13692">
    <property type="entry name" value="Glyco_trans_1_4"/>
    <property type="match status" value="1"/>
</dbReference>
<evidence type="ECO:0000313" key="2">
    <source>
        <dbReference type="EMBL" id="MBT0956542.1"/>
    </source>
</evidence>
<dbReference type="AlphaFoldDB" id="A0AAP2CLB9"/>